<dbReference type="InterPro" id="IPR019587">
    <property type="entry name" value="Polyketide_cyclase/dehydratase"/>
</dbReference>
<sequence length="158" mass="18050">MEREWTAEESIVVGASAERVYRAVADVERMGRWSPECRAVWVPRPPVRCGTRFLGLNRKGPWVWVTECRVQQADPGRGFAFRVTTFGLPVALWGYRFEPEAGGTRVTEYWQDLRTGRLSGLTELLGRAFTGTRPADRHRVNRAGMRTTLERLKRALEA</sequence>
<dbReference type="Pfam" id="PF10604">
    <property type="entry name" value="Polyketide_cyc2"/>
    <property type="match status" value="1"/>
</dbReference>
<evidence type="ECO:0000313" key="2">
    <source>
        <dbReference type="Proteomes" id="UP000641932"/>
    </source>
</evidence>
<comment type="caution">
    <text evidence="1">The sequence shown here is derived from an EMBL/GenBank/DDBJ whole genome shotgun (WGS) entry which is preliminary data.</text>
</comment>
<proteinExistence type="predicted"/>
<reference evidence="1" key="1">
    <citation type="journal article" date="2014" name="Int. J. Syst. Evol. Microbiol.">
        <title>Complete genome sequence of Corynebacterium casei LMG S-19264T (=DSM 44701T), isolated from a smear-ripened cheese.</title>
        <authorList>
            <consortium name="US DOE Joint Genome Institute (JGI-PGF)"/>
            <person name="Walter F."/>
            <person name="Albersmeier A."/>
            <person name="Kalinowski J."/>
            <person name="Ruckert C."/>
        </authorList>
    </citation>
    <scope>NUCLEOTIDE SEQUENCE</scope>
    <source>
        <strain evidence="1">CGMCC 4.7201</strain>
    </source>
</reference>
<dbReference type="InterPro" id="IPR023393">
    <property type="entry name" value="START-like_dom_sf"/>
</dbReference>
<dbReference type="Gene3D" id="3.30.530.20">
    <property type="match status" value="1"/>
</dbReference>
<evidence type="ECO:0000313" key="1">
    <source>
        <dbReference type="EMBL" id="GGO90657.1"/>
    </source>
</evidence>
<dbReference type="AlphaFoldDB" id="A0A917ZR47"/>
<protein>
    <recommendedName>
        <fullName evidence="3">SRPBCC family protein</fullName>
    </recommendedName>
</protein>
<dbReference type="Proteomes" id="UP000641932">
    <property type="component" value="Unassembled WGS sequence"/>
</dbReference>
<organism evidence="1 2">
    <name type="scientific">Wenjunlia tyrosinilytica</name>
    <dbReference type="NCBI Taxonomy" id="1544741"/>
    <lineage>
        <taxon>Bacteria</taxon>
        <taxon>Bacillati</taxon>
        <taxon>Actinomycetota</taxon>
        <taxon>Actinomycetes</taxon>
        <taxon>Kitasatosporales</taxon>
        <taxon>Streptomycetaceae</taxon>
        <taxon>Wenjunlia</taxon>
    </lineage>
</organism>
<gene>
    <name evidence="1" type="ORF">GCM10012280_36680</name>
</gene>
<dbReference type="EMBL" id="BMMS01000015">
    <property type="protein sequence ID" value="GGO90657.1"/>
    <property type="molecule type" value="Genomic_DNA"/>
</dbReference>
<name>A0A917ZR47_9ACTN</name>
<evidence type="ECO:0008006" key="3">
    <source>
        <dbReference type="Google" id="ProtNLM"/>
    </source>
</evidence>
<reference evidence="1" key="2">
    <citation type="submission" date="2020-09" db="EMBL/GenBank/DDBJ databases">
        <authorList>
            <person name="Sun Q."/>
            <person name="Zhou Y."/>
        </authorList>
    </citation>
    <scope>NUCLEOTIDE SEQUENCE</scope>
    <source>
        <strain evidence="1">CGMCC 4.7201</strain>
    </source>
</reference>
<dbReference type="RefSeq" id="WP_189132794.1">
    <property type="nucleotide sequence ID" value="NZ_BMMS01000015.1"/>
</dbReference>
<dbReference type="SUPFAM" id="SSF55961">
    <property type="entry name" value="Bet v1-like"/>
    <property type="match status" value="1"/>
</dbReference>
<keyword evidence="2" id="KW-1185">Reference proteome</keyword>
<accession>A0A917ZR47</accession>